<proteinExistence type="predicted"/>
<organism evidence="1 2">
    <name type="scientific">Roseibium album</name>
    <dbReference type="NCBI Taxonomy" id="311410"/>
    <lineage>
        <taxon>Bacteria</taxon>
        <taxon>Pseudomonadati</taxon>
        <taxon>Pseudomonadota</taxon>
        <taxon>Alphaproteobacteria</taxon>
        <taxon>Hyphomicrobiales</taxon>
        <taxon>Stappiaceae</taxon>
        <taxon>Roseibium</taxon>
    </lineage>
</organism>
<keyword evidence="2" id="KW-1185">Reference proteome</keyword>
<evidence type="ECO:0000313" key="1">
    <source>
        <dbReference type="EMBL" id="CTQ79662.1"/>
    </source>
</evidence>
<reference evidence="2" key="1">
    <citation type="submission" date="2015-07" db="EMBL/GenBank/DDBJ databases">
        <authorList>
            <person name="Rodrigo-Torres Lidia"/>
            <person name="Arahal R.David."/>
        </authorList>
    </citation>
    <scope>NUCLEOTIDE SEQUENCE [LARGE SCALE GENOMIC DNA]</scope>
    <source>
        <strain evidence="2">CECT 5096</strain>
    </source>
</reference>
<protein>
    <submittedName>
        <fullName evidence="1">Uncharacterized protein</fullName>
    </submittedName>
</protein>
<accession>A0A0M7AYZ4</accession>
<dbReference type="Proteomes" id="UP000049983">
    <property type="component" value="Unassembled WGS sequence"/>
</dbReference>
<dbReference type="AlphaFoldDB" id="A0A0M7AYZ4"/>
<dbReference type="EMBL" id="CXWC01000021">
    <property type="protein sequence ID" value="CTQ79662.1"/>
    <property type="molecule type" value="Genomic_DNA"/>
</dbReference>
<name>A0A0M7AYZ4_9HYPH</name>
<gene>
    <name evidence="1" type="ORF">LA5096_06315</name>
</gene>
<evidence type="ECO:0000313" key="2">
    <source>
        <dbReference type="Proteomes" id="UP000049983"/>
    </source>
</evidence>
<sequence>MKIDTSGKFAFVSFPSKLGSNFHVTARYVTFYSIKYCCKSPWRNVLRFELDTKICALKFIISYF</sequence>